<sequence length="431" mass="46386">MFNKSVLTLAVLAAMTGCGSDSSSSNNNTDTPTPETPDEVANTITMSFKVSAANSADQIEYLVQKDDLSSEAISAQGAGYEQTSWNFYYTVGDTLFVSGYGNKEMSSYQANNGGELEKINTFLFDETPEVFGHIGNDTLLATALPRTGAHVPNVLYTASAASGLLTAKTNYTIHDKDTGVRGEGTVAAPSGLAVEGDKLFVAFHKWDDSPEATQYRTDEQDTAFVAVYDYPLADNAQPLKIISDERTGHIGVNGNPTNMIRLDNGDIYTMSHGGVGAIAAGFSSNTETPSGILRINSGETEFDGEYFLNISEKTDGGRIFWFSDIGNNKVLARILMANEAADQASWSAFGKDFHTMKLVLIDLEAQTVTDVAGVPIHQKRWTSPLEVIDGKVYLSIETPDGAHVYEYDVATNVATKGAEIVGKTIKGFYDL</sequence>
<dbReference type="KEGG" id="bsan:CHH28_06895"/>
<gene>
    <name evidence="3" type="ORF">CHH28_06895</name>
</gene>
<evidence type="ECO:0000313" key="4">
    <source>
        <dbReference type="Proteomes" id="UP000202440"/>
    </source>
</evidence>
<dbReference type="Pfam" id="PF14298">
    <property type="entry name" value="DUF4374"/>
    <property type="match status" value="1"/>
</dbReference>
<proteinExistence type="predicted"/>
<name>A0A222FH83_9GAMM</name>
<organism evidence="3 4">
    <name type="scientific">Bacterioplanes sanyensis</name>
    <dbReference type="NCBI Taxonomy" id="1249553"/>
    <lineage>
        <taxon>Bacteria</taxon>
        <taxon>Pseudomonadati</taxon>
        <taxon>Pseudomonadota</taxon>
        <taxon>Gammaproteobacteria</taxon>
        <taxon>Oceanospirillales</taxon>
        <taxon>Oceanospirillaceae</taxon>
        <taxon>Bacterioplanes</taxon>
    </lineage>
</organism>
<accession>A0A222FH83</accession>
<keyword evidence="2" id="KW-0732">Signal</keyword>
<reference evidence="3 4" key="1">
    <citation type="submission" date="2017-07" db="EMBL/GenBank/DDBJ databases">
        <title>Annotated genome sequence of Bacterioplanes sanyensis isolated from Red Sea.</title>
        <authorList>
            <person name="Rehman Z.U."/>
        </authorList>
    </citation>
    <scope>NUCLEOTIDE SEQUENCE [LARGE SCALE GENOMIC DNA]</scope>
    <source>
        <strain evidence="3 4">NV9</strain>
    </source>
</reference>
<feature type="chain" id="PRO_5012375042" description="DUF4374 domain-containing protein" evidence="2">
    <location>
        <begin position="20"/>
        <end position="431"/>
    </location>
</feature>
<keyword evidence="4" id="KW-1185">Reference proteome</keyword>
<dbReference type="PROSITE" id="PS51257">
    <property type="entry name" value="PROKAR_LIPOPROTEIN"/>
    <property type="match status" value="1"/>
</dbReference>
<protein>
    <recommendedName>
        <fullName evidence="5">DUF4374 domain-containing protein</fullName>
    </recommendedName>
</protein>
<evidence type="ECO:0000313" key="3">
    <source>
        <dbReference type="EMBL" id="ASP38415.1"/>
    </source>
</evidence>
<feature type="signal peptide" evidence="2">
    <location>
        <begin position="1"/>
        <end position="19"/>
    </location>
</feature>
<dbReference type="OrthoDB" id="738440at2"/>
<evidence type="ECO:0000256" key="1">
    <source>
        <dbReference type="SAM" id="MobiDB-lite"/>
    </source>
</evidence>
<dbReference type="EMBL" id="CP022530">
    <property type="protein sequence ID" value="ASP38415.1"/>
    <property type="molecule type" value="Genomic_DNA"/>
</dbReference>
<feature type="compositionally biased region" description="Low complexity" evidence="1">
    <location>
        <begin position="20"/>
        <end position="33"/>
    </location>
</feature>
<dbReference type="InterPro" id="IPR025401">
    <property type="entry name" value="DUF4374"/>
</dbReference>
<dbReference type="AlphaFoldDB" id="A0A222FH83"/>
<dbReference type="RefSeq" id="WP_094059609.1">
    <property type="nucleotide sequence ID" value="NZ_CP022530.1"/>
</dbReference>
<evidence type="ECO:0008006" key="5">
    <source>
        <dbReference type="Google" id="ProtNLM"/>
    </source>
</evidence>
<feature type="region of interest" description="Disordered" evidence="1">
    <location>
        <begin position="17"/>
        <end position="38"/>
    </location>
</feature>
<evidence type="ECO:0000256" key="2">
    <source>
        <dbReference type="SAM" id="SignalP"/>
    </source>
</evidence>
<dbReference type="Proteomes" id="UP000202440">
    <property type="component" value="Chromosome"/>
</dbReference>